<name>A0A6B9XMU4_TAXCU</name>
<reference evidence="4" key="1">
    <citation type="journal article" date="2020" name="BMC Evol. Biol.">
        <title>The complete mitochondrial genome of Taxus cuspidata (Taxaceae): eight protein-coding genes have transferred to the nuclear genome.</title>
        <authorList>
            <person name="Kan S.L."/>
            <person name="Shen T.T."/>
            <person name="Gong P."/>
            <person name="Ran J.H."/>
            <person name="Wang X.Q."/>
        </authorList>
    </citation>
    <scope>NUCLEOTIDE SEQUENCE</scope>
</reference>
<sequence>MAFTSLVLQKLLATNAHLGRRVASRHSDVFVYGFRNEVAILDSDKTLVCLRNALHFLGSLFRENGRVLIVNTNSLFDEITDQTASKLGRSCLNDAQWMNLLSSSKNRRIRISNTRKAGGRSIMGGVPSLRPDCVVVMNAERESSAILEAARNQIPVVSLVESDISLGLYKRITYPVPANDSVQFVYLFCNLIAKTWYCSSQNLSSRLPVSESHRLEN</sequence>
<dbReference type="AlphaFoldDB" id="A0A6B9XMU4"/>
<dbReference type="PANTHER" id="PTHR12534">
    <property type="entry name" value="30S RIBOSOMAL PROTEIN S2 PROKARYOTIC AND ORGANELLAR"/>
    <property type="match status" value="1"/>
</dbReference>
<accession>A0A6B9XMU4</accession>
<dbReference type="PROSITE" id="PS00963">
    <property type="entry name" value="RIBOSOMAL_S2_2"/>
    <property type="match status" value="1"/>
</dbReference>
<evidence type="ECO:0000256" key="3">
    <source>
        <dbReference type="ARBA" id="ARBA00023274"/>
    </source>
</evidence>
<gene>
    <name evidence="4" type="primary">rps2</name>
</gene>
<dbReference type="InterPro" id="IPR001865">
    <property type="entry name" value="Ribosomal_uS2"/>
</dbReference>
<protein>
    <submittedName>
        <fullName evidence="4">Ribosomal protein S2</fullName>
    </submittedName>
</protein>
<dbReference type="GO" id="GO:0006412">
    <property type="term" value="P:translation"/>
    <property type="evidence" value="ECO:0007669"/>
    <property type="project" value="InterPro"/>
</dbReference>
<dbReference type="GO" id="GO:0003735">
    <property type="term" value="F:structural constituent of ribosome"/>
    <property type="evidence" value="ECO:0007669"/>
    <property type="project" value="InterPro"/>
</dbReference>
<dbReference type="GO" id="GO:0005763">
    <property type="term" value="C:mitochondrial small ribosomal subunit"/>
    <property type="evidence" value="ECO:0007669"/>
    <property type="project" value="TreeGrafter"/>
</dbReference>
<evidence type="ECO:0000256" key="2">
    <source>
        <dbReference type="ARBA" id="ARBA00022980"/>
    </source>
</evidence>
<dbReference type="InterPro" id="IPR005706">
    <property type="entry name" value="Ribosomal_uS2_bac/mit/plastid"/>
</dbReference>
<keyword evidence="2 4" id="KW-0689">Ribosomal protein</keyword>
<dbReference type="PROSITE" id="PS00962">
    <property type="entry name" value="RIBOSOMAL_S2_1"/>
    <property type="match status" value="1"/>
</dbReference>
<dbReference type="Pfam" id="PF00318">
    <property type="entry name" value="Ribosomal_S2"/>
    <property type="match status" value="2"/>
</dbReference>
<dbReference type="EMBL" id="MN886612">
    <property type="protein sequence ID" value="QHR84553.1"/>
    <property type="molecule type" value="mRNA"/>
</dbReference>
<evidence type="ECO:0000256" key="1">
    <source>
        <dbReference type="ARBA" id="ARBA00006242"/>
    </source>
</evidence>
<comment type="similarity">
    <text evidence="1">Belongs to the universal ribosomal protein uS2 family.</text>
</comment>
<dbReference type="InterPro" id="IPR023591">
    <property type="entry name" value="Ribosomal_uS2_flav_dom_sf"/>
</dbReference>
<dbReference type="InterPro" id="IPR018130">
    <property type="entry name" value="Ribosomal_uS2_CS"/>
</dbReference>
<organism evidence="4">
    <name type="scientific">Taxus cuspidata</name>
    <name type="common">Japanese yew</name>
    <dbReference type="NCBI Taxonomy" id="99806"/>
    <lineage>
        <taxon>Eukaryota</taxon>
        <taxon>Viridiplantae</taxon>
        <taxon>Streptophyta</taxon>
        <taxon>Embryophyta</taxon>
        <taxon>Tracheophyta</taxon>
        <taxon>Spermatophyta</taxon>
        <taxon>Pinopsida</taxon>
        <taxon>Pinidae</taxon>
        <taxon>Conifers II</taxon>
        <taxon>Cupressales</taxon>
        <taxon>Taxaceae</taxon>
        <taxon>Taxus</taxon>
    </lineage>
</organism>
<dbReference type="SUPFAM" id="SSF52313">
    <property type="entry name" value="Ribosomal protein S2"/>
    <property type="match status" value="1"/>
</dbReference>
<dbReference type="CDD" id="cd01425">
    <property type="entry name" value="RPS2"/>
    <property type="match status" value="1"/>
</dbReference>
<dbReference type="Gene3D" id="3.40.50.10490">
    <property type="entry name" value="Glucose-6-phosphate isomerase like protein, domain 1"/>
    <property type="match status" value="1"/>
</dbReference>
<evidence type="ECO:0000313" key="4">
    <source>
        <dbReference type="EMBL" id="QHR84553.1"/>
    </source>
</evidence>
<keyword evidence="3" id="KW-0687">Ribonucleoprotein</keyword>
<dbReference type="PANTHER" id="PTHR12534:SF1">
    <property type="entry name" value="SMALL RIBOSOMAL SUBUNIT PROTEIN US2M"/>
    <property type="match status" value="1"/>
</dbReference>
<proteinExistence type="evidence at transcript level"/>